<feature type="compositionally biased region" description="Basic and acidic residues" evidence="1">
    <location>
        <begin position="79"/>
        <end position="96"/>
    </location>
</feature>
<evidence type="ECO:0000313" key="4">
    <source>
        <dbReference type="Proteomes" id="UP001295423"/>
    </source>
</evidence>
<keyword evidence="4" id="KW-1185">Reference proteome</keyword>
<proteinExistence type="predicted"/>
<gene>
    <name evidence="3" type="ORF">CYCCA115_LOCUS14971</name>
</gene>
<dbReference type="AlphaFoldDB" id="A0AAD2JJ18"/>
<feature type="signal peptide" evidence="2">
    <location>
        <begin position="1"/>
        <end position="22"/>
    </location>
</feature>
<organism evidence="3 4">
    <name type="scientific">Cylindrotheca closterium</name>
    <dbReference type="NCBI Taxonomy" id="2856"/>
    <lineage>
        <taxon>Eukaryota</taxon>
        <taxon>Sar</taxon>
        <taxon>Stramenopiles</taxon>
        <taxon>Ochrophyta</taxon>
        <taxon>Bacillariophyta</taxon>
        <taxon>Bacillariophyceae</taxon>
        <taxon>Bacillariophycidae</taxon>
        <taxon>Bacillariales</taxon>
        <taxon>Bacillariaceae</taxon>
        <taxon>Cylindrotheca</taxon>
    </lineage>
</organism>
<feature type="region of interest" description="Disordered" evidence="1">
    <location>
        <begin position="74"/>
        <end position="101"/>
    </location>
</feature>
<name>A0AAD2JJ18_9STRA</name>
<evidence type="ECO:0000313" key="3">
    <source>
        <dbReference type="EMBL" id="CAJ1954379.1"/>
    </source>
</evidence>
<sequence>MDLRNLWASLFVLVVSLCLAQAFAPQAQSRSETSLGIFDKIGEFFEELDAFVDDATSRRLGAGASFYGKRKSNFYGENDSGRKRDRTVADPTEDYRGPTSTGLFKWVQDENGQLQPVSRMKERNLSKKINWEKVYSEAGDNN</sequence>
<feature type="chain" id="PRO_5042100457" evidence="2">
    <location>
        <begin position="23"/>
        <end position="142"/>
    </location>
</feature>
<evidence type="ECO:0000256" key="1">
    <source>
        <dbReference type="SAM" id="MobiDB-lite"/>
    </source>
</evidence>
<reference evidence="3" key="1">
    <citation type="submission" date="2023-08" db="EMBL/GenBank/DDBJ databases">
        <authorList>
            <person name="Audoor S."/>
            <person name="Bilcke G."/>
        </authorList>
    </citation>
    <scope>NUCLEOTIDE SEQUENCE</scope>
</reference>
<dbReference type="EMBL" id="CAKOGP040001869">
    <property type="protein sequence ID" value="CAJ1954379.1"/>
    <property type="molecule type" value="Genomic_DNA"/>
</dbReference>
<accession>A0AAD2JJ18</accession>
<dbReference type="Proteomes" id="UP001295423">
    <property type="component" value="Unassembled WGS sequence"/>
</dbReference>
<protein>
    <submittedName>
        <fullName evidence="3">Uncharacterized protein</fullName>
    </submittedName>
</protein>
<keyword evidence="2" id="KW-0732">Signal</keyword>
<comment type="caution">
    <text evidence="3">The sequence shown here is derived from an EMBL/GenBank/DDBJ whole genome shotgun (WGS) entry which is preliminary data.</text>
</comment>
<evidence type="ECO:0000256" key="2">
    <source>
        <dbReference type="SAM" id="SignalP"/>
    </source>
</evidence>